<accession>A0A368FXK5</accession>
<dbReference type="EMBL" id="JOJR01000712">
    <property type="protein sequence ID" value="RCN35017.1"/>
    <property type="molecule type" value="Genomic_DNA"/>
</dbReference>
<evidence type="ECO:0000313" key="2">
    <source>
        <dbReference type="Proteomes" id="UP000252519"/>
    </source>
</evidence>
<dbReference type="GO" id="GO:0055120">
    <property type="term" value="C:striated muscle dense body"/>
    <property type="evidence" value="ECO:0007669"/>
    <property type="project" value="TreeGrafter"/>
</dbReference>
<organism evidence="1 2">
    <name type="scientific">Ancylostoma caninum</name>
    <name type="common">Dog hookworm</name>
    <dbReference type="NCBI Taxonomy" id="29170"/>
    <lineage>
        <taxon>Eukaryota</taxon>
        <taxon>Metazoa</taxon>
        <taxon>Ecdysozoa</taxon>
        <taxon>Nematoda</taxon>
        <taxon>Chromadorea</taxon>
        <taxon>Rhabditida</taxon>
        <taxon>Rhabditina</taxon>
        <taxon>Rhabditomorpha</taxon>
        <taxon>Strongyloidea</taxon>
        <taxon>Ancylostomatidae</taxon>
        <taxon>Ancylostomatinae</taxon>
        <taxon>Ancylostoma</taxon>
    </lineage>
</organism>
<dbReference type="InterPro" id="IPR017850">
    <property type="entry name" value="Alkaline_phosphatase_core_sf"/>
</dbReference>
<dbReference type="AlphaFoldDB" id="A0A368FXK5"/>
<dbReference type="STRING" id="29170.A0A368FXK5"/>
<dbReference type="PANTHER" id="PTHR10151:SF114">
    <property type="entry name" value="ECTONUCLEOTIDE PYROPHOSPHATASE_PHOSPHODIESTERASE C27A7.3"/>
    <property type="match status" value="1"/>
</dbReference>
<comment type="caution">
    <text evidence="1">The sequence shown here is derived from an EMBL/GenBank/DDBJ whole genome shotgun (WGS) entry which is preliminary data.</text>
</comment>
<dbReference type="Pfam" id="PF01663">
    <property type="entry name" value="Phosphodiest"/>
    <property type="match status" value="1"/>
</dbReference>
<feature type="non-terminal residue" evidence="1">
    <location>
        <position position="1"/>
    </location>
</feature>
<protein>
    <submittedName>
        <fullName evidence="1">Uncharacterized protein</fullName>
    </submittedName>
</protein>
<reference evidence="1 2" key="1">
    <citation type="submission" date="2014-10" db="EMBL/GenBank/DDBJ databases">
        <title>Draft genome of the hookworm Ancylostoma caninum.</title>
        <authorList>
            <person name="Mitreva M."/>
        </authorList>
    </citation>
    <scope>NUCLEOTIDE SEQUENCE [LARGE SCALE GENOMIC DNA]</scope>
    <source>
        <strain evidence="1 2">Baltimore</strain>
    </source>
</reference>
<dbReference type="GO" id="GO:0031674">
    <property type="term" value="C:I band"/>
    <property type="evidence" value="ECO:0007669"/>
    <property type="project" value="TreeGrafter"/>
</dbReference>
<dbReference type="PANTHER" id="PTHR10151">
    <property type="entry name" value="ECTONUCLEOTIDE PYROPHOSPHATASE/PHOSPHODIESTERASE"/>
    <property type="match status" value="1"/>
</dbReference>
<dbReference type="GO" id="GO:0016529">
    <property type="term" value="C:sarcoplasmic reticulum"/>
    <property type="evidence" value="ECO:0007669"/>
    <property type="project" value="TreeGrafter"/>
</dbReference>
<evidence type="ECO:0000313" key="1">
    <source>
        <dbReference type="EMBL" id="RCN35017.1"/>
    </source>
</evidence>
<sequence>LKCLRFSIHDKVGYSCDHLKAVYSTFPSLTFVNHYAIITGLHGGHHGIVHNVIFDPSMDPEPKYLGTTKRDGYYRKETIWSYYKRHHRKKVAVHSWIGSEHNSTCECSFCSKFQKMEPLQAKPKNCHLRIPATLSWK</sequence>
<gene>
    <name evidence="1" type="ORF">ANCCAN_19136</name>
</gene>
<dbReference type="Gene3D" id="3.40.720.10">
    <property type="entry name" value="Alkaline Phosphatase, subunit A"/>
    <property type="match status" value="1"/>
</dbReference>
<keyword evidence="2" id="KW-1185">Reference proteome</keyword>
<dbReference type="SUPFAM" id="SSF53649">
    <property type="entry name" value="Alkaline phosphatase-like"/>
    <property type="match status" value="1"/>
</dbReference>
<dbReference type="Proteomes" id="UP000252519">
    <property type="component" value="Unassembled WGS sequence"/>
</dbReference>
<proteinExistence type="predicted"/>
<dbReference type="InterPro" id="IPR002591">
    <property type="entry name" value="Phosphodiest/P_Trfase"/>
</dbReference>
<name>A0A368FXK5_ANCCA</name>